<accession>A0ACB9GKA3</accession>
<gene>
    <name evidence="1" type="ORF">L1987_43035</name>
</gene>
<evidence type="ECO:0000313" key="2">
    <source>
        <dbReference type="Proteomes" id="UP001056120"/>
    </source>
</evidence>
<sequence length="150" mass="15920">MEVPTTRRHLTSAAATPMSSDMPAPGSSSTPSVTVVEAGFRSQATVEGSPVFFADVGRYALDFHHGFVIQYGCNRDIELGICHLFILILFTLPKFIDIVVSRAPFYMNVSCRFANLSWKHQASGGGGVAVAAVGCGIEPAAVAAVESKKE</sequence>
<organism evidence="1 2">
    <name type="scientific">Smallanthus sonchifolius</name>
    <dbReference type="NCBI Taxonomy" id="185202"/>
    <lineage>
        <taxon>Eukaryota</taxon>
        <taxon>Viridiplantae</taxon>
        <taxon>Streptophyta</taxon>
        <taxon>Embryophyta</taxon>
        <taxon>Tracheophyta</taxon>
        <taxon>Spermatophyta</taxon>
        <taxon>Magnoliopsida</taxon>
        <taxon>eudicotyledons</taxon>
        <taxon>Gunneridae</taxon>
        <taxon>Pentapetalae</taxon>
        <taxon>asterids</taxon>
        <taxon>campanulids</taxon>
        <taxon>Asterales</taxon>
        <taxon>Asteraceae</taxon>
        <taxon>Asteroideae</taxon>
        <taxon>Heliantheae alliance</taxon>
        <taxon>Millerieae</taxon>
        <taxon>Smallanthus</taxon>
    </lineage>
</organism>
<dbReference type="Proteomes" id="UP001056120">
    <property type="component" value="Linkage Group LG14"/>
</dbReference>
<name>A0ACB9GKA3_9ASTR</name>
<evidence type="ECO:0000313" key="1">
    <source>
        <dbReference type="EMBL" id="KAI3783944.1"/>
    </source>
</evidence>
<proteinExistence type="predicted"/>
<reference evidence="2" key="1">
    <citation type="journal article" date="2022" name="Mol. Ecol. Resour.">
        <title>The genomes of chicory, endive, great burdock and yacon provide insights into Asteraceae palaeo-polyploidization history and plant inulin production.</title>
        <authorList>
            <person name="Fan W."/>
            <person name="Wang S."/>
            <person name="Wang H."/>
            <person name="Wang A."/>
            <person name="Jiang F."/>
            <person name="Liu H."/>
            <person name="Zhao H."/>
            <person name="Xu D."/>
            <person name="Zhang Y."/>
        </authorList>
    </citation>
    <scope>NUCLEOTIDE SEQUENCE [LARGE SCALE GENOMIC DNA]</scope>
    <source>
        <strain evidence="2">cv. Yunnan</strain>
    </source>
</reference>
<comment type="caution">
    <text evidence="1">The sequence shown here is derived from an EMBL/GenBank/DDBJ whole genome shotgun (WGS) entry which is preliminary data.</text>
</comment>
<dbReference type="EMBL" id="CM042031">
    <property type="protein sequence ID" value="KAI3783944.1"/>
    <property type="molecule type" value="Genomic_DNA"/>
</dbReference>
<protein>
    <submittedName>
        <fullName evidence="1">Uncharacterized protein</fullName>
    </submittedName>
</protein>
<reference evidence="1 2" key="2">
    <citation type="journal article" date="2022" name="Mol. Ecol. Resour.">
        <title>The genomes of chicory, endive, great burdock and yacon provide insights into Asteraceae paleo-polyploidization history and plant inulin production.</title>
        <authorList>
            <person name="Fan W."/>
            <person name="Wang S."/>
            <person name="Wang H."/>
            <person name="Wang A."/>
            <person name="Jiang F."/>
            <person name="Liu H."/>
            <person name="Zhao H."/>
            <person name="Xu D."/>
            <person name="Zhang Y."/>
        </authorList>
    </citation>
    <scope>NUCLEOTIDE SEQUENCE [LARGE SCALE GENOMIC DNA]</scope>
    <source>
        <strain evidence="2">cv. Yunnan</strain>
        <tissue evidence="1">Leaves</tissue>
    </source>
</reference>
<keyword evidence="2" id="KW-1185">Reference proteome</keyword>